<evidence type="ECO:0000256" key="2">
    <source>
        <dbReference type="ARBA" id="ARBA00022741"/>
    </source>
</evidence>
<evidence type="ECO:0000256" key="3">
    <source>
        <dbReference type="ARBA" id="ARBA00022840"/>
    </source>
</evidence>
<proteinExistence type="predicted"/>
<dbReference type="PANTHER" id="PTHR42788">
    <property type="entry name" value="TAURINE IMPORT ATP-BINDING PROTEIN-RELATED"/>
    <property type="match status" value="1"/>
</dbReference>
<dbReference type="Proteomes" id="UP001165561">
    <property type="component" value="Unassembled WGS sequence"/>
</dbReference>
<comment type="caution">
    <text evidence="5">The sequence shown here is derived from an EMBL/GenBank/DDBJ whole genome shotgun (WGS) entry which is preliminary data.</text>
</comment>
<dbReference type="CDD" id="cd03293">
    <property type="entry name" value="ABC_NrtD_SsuB_transporters"/>
    <property type="match status" value="1"/>
</dbReference>
<keyword evidence="1" id="KW-0813">Transport</keyword>
<dbReference type="Gene3D" id="3.40.50.300">
    <property type="entry name" value="P-loop containing nucleotide triphosphate hydrolases"/>
    <property type="match status" value="1"/>
</dbReference>
<sequence length="268" mass="29392">MTATPTPPAISLRGVEKVFDAAGGDVVALQDIDLDIPKGSFISLLGPSGCGKSTLLRVIGDLIKPTTGEVQVSGHSAAEARKRREYGMVFQQPGLMEWRSVRRNVEVPLQVQGVGRSTRRRVSAQMLELVRLEAFGDHYPRQLSGGMQQRAAIARALSFEPQLLLMDEPLGALDEMNREYLQGELLRIWRSTGTTIVFVTHSVSEAVFLSSEVVVMSPRPGRIASRIPIDLPYPRTPETRMSQQFHDVEANVRSALHAVLDPATQVAA</sequence>
<dbReference type="SUPFAM" id="SSF52540">
    <property type="entry name" value="P-loop containing nucleoside triphosphate hydrolases"/>
    <property type="match status" value="1"/>
</dbReference>
<keyword evidence="6" id="KW-1185">Reference proteome</keyword>
<organism evidence="5 6">
    <name type="scientific">Georgenia halotolerans</name>
    <dbReference type="NCBI Taxonomy" id="3028317"/>
    <lineage>
        <taxon>Bacteria</taxon>
        <taxon>Bacillati</taxon>
        <taxon>Actinomycetota</taxon>
        <taxon>Actinomycetes</taxon>
        <taxon>Micrococcales</taxon>
        <taxon>Bogoriellaceae</taxon>
        <taxon>Georgenia</taxon>
    </lineage>
</organism>
<dbReference type="InterPro" id="IPR017871">
    <property type="entry name" value="ABC_transporter-like_CS"/>
</dbReference>
<protein>
    <submittedName>
        <fullName evidence="5">ABC transporter ATP-binding protein</fullName>
    </submittedName>
</protein>
<reference evidence="5" key="1">
    <citation type="submission" date="2023-02" db="EMBL/GenBank/DDBJ databases">
        <title>Georgenia sp.10Sc9-8, isolated from a soil sample collected from the Taklamakan desert.</title>
        <authorList>
            <person name="Liu S."/>
        </authorList>
    </citation>
    <scope>NUCLEOTIDE SEQUENCE</scope>
    <source>
        <strain evidence="5">10Sc9-8</strain>
    </source>
</reference>
<dbReference type="InterPro" id="IPR003593">
    <property type="entry name" value="AAA+_ATPase"/>
</dbReference>
<evidence type="ECO:0000313" key="6">
    <source>
        <dbReference type="Proteomes" id="UP001165561"/>
    </source>
</evidence>
<dbReference type="InterPro" id="IPR027417">
    <property type="entry name" value="P-loop_NTPase"/>
</dbReference>
<gene>
    <name evidence="5" type="ORF">PU560_04210</name>
</gene>
<dbReference type="InterPro" id="IPR050166">
    <property type="entry name" value="ABC_transporter_ATP-bind"/>
</dbReference>
<dbReference type="SMART" id="SM00382">
    <property type="entry name" value="AAA"/>
    <property type="match status" value="1"/>
</dbReference>
<keyword evidence="3 5" id="KW-0067">ATP-binding</keyword>
<dbReference type="PROSITE" id="PS00211">
    <property type="entry name" value="ABC_TRANSPORTER_1"/>
    <property type="match status" value="1"/>
</dbReference>
<dbReference type="EMBL" id="JARACI010000604">
    <property type="protein sequence ID" value="MDD9205673.1"/>
    <property type="molecule type" value="Genomic_DNA"/>
</dbReference>
<dbReference type="PROSITE" id="PS50893">
    <property type="entry name" value="ABC_TRANSPORTER_2"/>
    <property type="match status" value="1"/>
</dbReference>
<dbReference type="InterPro" id="IPR003439">
    <property type="entry name" value="ABC_transporter-like_ATP-bd"/>
</dbReference>
<feature type="domain" description="ABC transporter" evidence="4">
    <location>
        <begin position="10"/>
        <end position="243"/>
    </location>
</feature>
<dbReference type="PANTHER" id="PTHR42788:SF13">
    <property type="entry name" value="ALIPHATIC SULFONATES IMPORT ATP-BINDING PROTEIN SSUB"/>
    <property type="match status" value="1"/>
</dbReference>
<dbReference type="GO" id="GO:0005524">
    <property type="term" value="F:ATP binding"/>
    <property type="evidence" value="ECO:0007669"/>
    <property type="project" value="UniProtKB-KW"/>
</dbReference>
<evidence type="ECO:0000313" key="5">
    <source>
        <dbReference type="EMBL" id="MDD9205673.1"/>
    </source>
</evidence>
<dbReference type="Pfam" id="PF00005">
    <property type="entry name" value="ABC_tran"/>
    <property type="match status" value="1"/>
</dbReference>
<accession>A0ABT5TUD1</accession>
<name>A0ABT5TUD1_9MICO</name>
<evidence type="ECO:0000256" key="1">
    <source>
        <dbReference type="ARBA" id="ARBA00022448"/>
    </source>
</evidence>
<keyword evidence="2" id="KW-0547">Nucleotide-binding</keyword>
<evidence type="ECO:0000259" key="4">
    <source>
        <dbReference type="PROSITE" id="PS50893"/>
    </source>
</evidence>